<dbReference type="GO" id="GO:0016791">
    <property type="term" value="F:phosphatase activity"/>
    <property type="evidence" value="ECO:0007669"/>
    <property type="project" value="UniProtKB-ARBA"/>
</dbReference>
<dbReference type="InterPro" id="IPR000150">
    <property type="entry name" value="Cof"/>
</dbReference>
<dbReference type="PROSITE" id="PS01229">
    <property type="entry name" value="COF_2"/>
    <property type="match status" value="1"/>
</dbReference>
<dbReference type="GO" id="GO:0000287">
    <property type="term" value="F:magnesium ion binding"/>
    <property type="evidence" value="ECO:0007669"/>
    <property type="project" value="TreeGrafter"/>
</dbReference>
<dbReference type="AlphaFoldDB" id="A0AB35TZ46"/>
<dbReference type="EMBL" id="JALBUR010000001">
    <property type="protein sequence ID" value="MDX8418512.1"/>
    <property type="molecule type" value="Genomic_DNA"/>
</dbReference>
<protein>
    <submittedName>
        <fullName evidence="1">HAD family hydrolase</fullName>
    </submittedName>
</protein>
<dbReference type="Gene3D" id="3.30.1240.10">
    <property type="match status" value="1"/>
</dbReference>
<dbReference type="RefSeq" id="WP_370595221.1">
    <property type="nucleotide sequence ID" value="NZ_JALBUR010000001.1"/>
</dbReference>
<dbReference type="Gene3D" id="3.40.50.1000">
    <property type="entry name" value="HAD superfamily/HAD-like"/>
    <property type="match status" value="1"/>
</dbReference>
<organism evidence="1 2">
    <name type="scientific">Grylomicrobium aquisgranensis</name>
    <dbReference type="NCBI Taxonomy" id="2926318"/>
    <lineage>
        <taxon>Bacteria</taxon>
        <taxon>Bacillati</taxon>
        <taxon>Bacillota</taxon>
        <taxon>Erysipelotrichia</taxon>
        <taxon>Erysipelotrichales</taxon>
        <taxon>Erysipelotrichaceae</taxon>
        <taxon>Grylomicrobium</taxon>
    </lineage>
</organism>
<reference evidence="1 2" key="1">
    <citation type="submission" date="2022-03" db="EMBL/GenBank/DDBJ databases">
        <title>Novel taxa within the pig intestine.</title>
        <authorList>
            <person name="Wylensek D."/>
            <person name="Bishof K."/>
            <person name="Afrizal A."/>
            <person name="Clavel T."/>
        </authorList>
    </citation>
    <scope>NUCLEOTIDE SEQUENCE [LARGE SCALE GENOMIC DNA]</scope>
    <source>
        <strain evidence="1 2">CLA-KB-P133</strain>
    </source>
</reference>
<dbReference type="SUPFAM" id="SSF56784">
    <property type="entry name" value="HAD-like"/>
    <property type="match status" value="1"/>
</dbReference>
<name>A0AB35TZ46_9FIRM</name>
<dbReference type="InterPro" id="IPR036412">
    <property type="entry name" value="HAD-like_sf"/>
</dbReference>
<evidence type="ECO:0000313" key="1">
    <source>
        <dbReference type="EMBL" id="MDX8418512.1"/>
    </source>
</evidence>
<evidence type="ECO:0000313" key="2">
    <source>
        <dbReference type="Proteomes" id="UP001286174"/>
    </source>
</evidence>
<keyword evidence="2" id="KW-1185">Reference proteome</keyword>
<gene>
    <name evidence="1" type="ORF">MOZ60_00220</name>
</gene>
<dbReference type="Pfam" id="PF08282">
    <property type="entry name" value="Hydrolase_3"/>
    <property type="match status" value="1"/>
</dbReference>
<dbReference type="PANTHER" id="PTHR10000">
    <property type="entry name" value="PHOSPHOSERINE PHOSPHATASE"/>
    <property type="match status" value="1"/>
</dbReference>
<dbReference type="InterPro" id="IPR006379">
    <property type="entry name" value="HAD-SF_hydro_IIB"/>
</dbReference>
<keyword evidence="1" id="KW-0378">Hydrolase</keyword>
<sequence>MINNIKALAADIDMTLTAKGGDLPEVTIEAFQILHKHGVKLGLATGREIDEKLKNTGRNWGLGFEFDYIVGMNGGMVFDRLQNKSWQTDYLSIDEMKAILHWMLPLVDEYKIAVNAEGGGNHNAMYIGGELMESAQRHGFHFIDKTDDIDGFCEKPTFKFLFRAEPAYDHLIRSRFLEKFGDNYQIFGTYPGTVEIMHKGIDKGKGLQRYVSWNNFDMGEIIAFGDNENDDAMLKDAGWGVCLKNGSDGTKACADAVTEYDCEDGGVGHYMFDHYIKEKGWK</sequence>
<dbReference type="NCBIfam" id="TIGR01484">
    <property type="entry name" value="HAD-SF-IIB"/>
    <property type="match status" value="1"/>
</dbReference>
<dbReference type="PANTHER" id="PTHR10000:SF8">
    <property type="entry name" value="HAD SUPERFAMILY HYDROLASE-LIKE, TYPE 3"/>
    <property type="match status" value="1"/>
</dbReference>
<accession>A0AB35TZ46</accession>
<dbReference type="NCBIfam" id="TIGR00099">
    <property type="entry name" value="Cof-subfamily"/>
    <property type="match status" value="1"/>
</dbReference>
<comment type="caution">
    <text evidence="1">The sequence shown here is derived from an EMBL/GenBank/DDBJ whole genome shotgun (WGS) entry which is preliminary data.</text>
</comment>
<dbReference type="GO" id="GO:0005829">
    <property type="term" value="C:cytosol"/>
    <property type="evidence" value="ECO:0007669"/>
    <property type="project" value="TreeGrafter"/>
</dbReference>
<dbReference type="Proteomes" id="UP001286174">
    <property type="component" value="Unassembled WGS sequence"/>
</dbReference>
<dbReference type="InterPro" id="IPR023214">
    <property type="entry name" value="HAD_sf"/>
</dbReference>
<proteinExistence type="predicted"/>